<dbReference type="InterPro" id="IPR012337">
    <property type="entry name" value="RNaseH-like_sf"/>
</dbReference>
<dbReference type="EMBL" id="CP034687">
    <property type="protein sequence ID" value="AZS83677.1"/>
    <property type="molecule type" value="Genomic_DNA"/>
</dbReference>
<accession>A0A3S9Z7M5</accession>
<feature type="domain" description="Transposase IS4-like" evidence="2">
    <location>
        <begin position="125"/>
        <end position="351"/>
    </location>
</feature>
<name>A0A3S9Z7M5_STRGD</name>
<dbReference type="Pfam" id="PF13006">
    <property type="entry name" value="Nterm_IS4"/>
    <property type="match status" value="1"/>
</dbReference>
<evidence type="ECO:0000256" key="1">
    <source>
        <dbReference type="SAM" id="MobiDB-lite"/>
    </source>
</evidence>
<evidence type="ECO:0000313" key="6">
    <source>
        <dbReference type="Proteomes" id="UP000271291"/>
    </source>
</evidence>
<dbReference type="AlphaFoldDB" id="A0A3S9Z7M5"/>
<feature type="region of interest" description="Disordered" evidence="1">
    <location>
        <begin position="419"/>
        <end position="471"/>
    </location>
</feature>
<dbReference type="KEGG" id="sgd:ELQ87_04730"/>
<dbReference type="OrthoDB" id="477305at2"/>
<dbReference type="InterPro" id="IPR002559">
    <property type="entry name" value="Transposase_11"/>
</dbReference>
<dbReference type="Proteomes" id="UP000501753">
    <property type="component" value="Chromosome"/>
</dbReference>
<dbReference type="Pfam" id="PF01609">
    <property type="entry name" value="DDE_Tnp_1"/>
    <property type="match status" value="1"/>
</dbReference>
<dbReference type="SUPFAM" id="SSF53098">
    <property type="entry name" value="Ribonuclease H-like"/>
    <property type="match status" value="1"/>
</dbReference>
<dbReference type="GO" id="GO:0006313">
    <property type="term" value="P:DNA transposition"/>
    <property type="evidence" value="ECO:0007669"/>
    <property type="project" value="InterPro"/>
</dbReference>
<gene>
    <name evidence="5" type="ORF">DDJ31_34625</name>
    <name evidence="4" type="ORF">ELQ87_04730</name>
</gene>
<dbReference type="GO" id="GO:0004803">
    <property type="term" value="F:transposase activity"/>
    <property type="evidence" value="ECO:0007669"/>
    <property type="project" value="InterPro"/>
</dbReference>
<evidence type="ECO:0000313" key="7">
    <source>
        <dbReference type="Proteomes" id="UP000501753"/>
    </source>
</evidence>
<dbReference type="InterPro" id="IPR024473">
    <property type="entry name" value="Transposases_IS4_N"/>
</dbReference>
<reference evidence="5 7" key="1">
    <citation type="submission" date="2018-04" db="EMBL/GenBank/DDBJ databases">
        <title>Complete genome sequences of Streptomyces griseoviridis K61 and characterization of antagonistic properties of biological control agents.</title>
        <authorList>
            <person name="Mariita R.M."/>
            <person name="Sello J.K."/>
        </authorList>
    </citation>
    <scope>NUCLEOTIDE SEQUENCE [LARGE SCALE GENOMIC DNA]</scope>
    <source>
        <strain evidence="5 7">K61</strain>
    </source>
</reference>
<dbReference type="PANTHER" id="PTHR37529">
    <property type="entry name" value="TRANSPOSASE INSG FOR INSERTION SEQUENCE ELEMENT IS4-RELATED"/>
    <property type="match status" value="1"/>
</dbReference>
<dbReference type="EMBL" id="CP029078">
    <property type="protein sequence ID" value="QCN89466.1"/>
    <property type="molecule type" value="Genomic_DNA"/>
</dbReference>
<protein>
    <submittedName>
        <fullName evidence="4">IS4 family transposase</fullName>
    </submittedName>
</protein>
<evidence type="ECO:0000259" key="3">
    <source>
        <dbReference type="Pfam" id="PF13006"/>
    </source>
</evidence>
<dbReference type="PANTHER" id="PTHR37529:SF1">
    <property type="entry name" value="TRANSPOSASE INSG FOR INSERTION SEQUENCE ELEMENT IS4-RELATED"/>
    <property type="match status" value="1"/>
</dbReference>
<sequence>MVAPRVTGWGVGQRVRIGILTKVFTAELVDAAIAAHDRAEQRRRLLPARLVVYFVLALCLFARDSYEEVLRVLTSGIPGSRALVRVNRSSLCRARTRLGEDVLETLFLQVAGPLATPGTPGAWWRGLRLLALDGTQFDLPDSTSNGDTFDGPSTTGGVPFGFPQVRAVVLAEIGTHGVLDARLGGYRDGERSLAYPMAGSTGPGDLVIADRGFWSVEFTHAFTVVGADLLVRLQSNHLGTIQEELPDGSYLSMARPGKDVRLRAAREGRTLPKHVIYRVITFAKGDKVTYLGTTLLDSEQYPAAELVALYRERWEIELAFDEIKNHLGPGGPIRSRTPEGVRQELWAYLAVHHAIRQFAHTAALGRPAVDTDRISYLKCVRIVRRSVPSQLGATATKLARSFAEAGREARARLLPARRSRDCPRAIKKPNRWPVLRTRARRGTVQPGRWAHNQTSKPRSTRRAGKPAIKGT</sequence>
<evidence type="ECO:0000313" key="4">
    <source>
        <dbReference type="EMBL" id="AZS83677.1"/>
    </source>
</evidence>
<proteinExistence type="predicted"/>
<keyword evidence="7" id="KW-1185">Reference proteome</keyword>
<dbReference type="Proteomes" id="UP000271291">
    <property type="component" value="Chromosome"/>
</dbReference>
<dbReference type="InterPro" id="IPR047952">
    <property type="entry name" value="Transpos_IS4"/>
</dbReference>
<feature type="domain" description="Transposase IS4 N-terminal" evidence="3">
    <location>
        <begin position="15"/>
        <end position="107"/>
    </location>
</feature>
<evidence type="ECO:0000313" key="5">
    <source>
        <dbReference type="EMBL" id="QCN89466.1"/>
    </source>
</evidence>
<reference evidence="4 6" key="2">
    <citation type="submission" date="2018-12" db="EMBL/GenBank/DDBJ databases">
        <title>Streptomyces griseoviridis F1-27 complete genome.</title>
        <authorList>
            <person name="Mariita R.M."/>
            <person name="Sello J.K."/>
        </authorList>
    </citation>
    <scope>NUCLEOTIDE SEQUENCE [LARGE SCALE GENOMIC DNA]</scope>
    <source>
        <strain evidence="4 6">F1-27</strain>
    </source>
</reference>
<evidence type="ECO:0000259" key="2">
    <source>
        <dbReference type="Pfam" id="PF01609"/>
    </source>
</evidence>
<dbReference type="NCBIfam" id="NF033592">
    <property type="entry name" value="transpos_IS4_1"/>
    <property type="match status" value="1"/>
</dbReference>
<dbReference type="GO" id="GO:0003677">
    <property type="term" value="F:DNA binding"/>
    <property type="evidence" value="ECO:0007669"/>
    <property type="project" value="InterPro"/>
</dbReference>
<organism evidence="4 6">
    <name type="scientific">Streptomyces griseoviridis</name>
    <dbReference type="NCBI Taxonomy" id="45398"/>
    <lineage>
        <taxon>Bacteria</taxon>
        <taxon>Bacillati</taxon>
        <taxon>Actinomycetota</taxon>
        <taxon>Actinomycetes</taxon>
        <taxon>Kitasatosporales</taxon>
        <taxon>Streptomycetaceae</taxon>
        <taxon>Streptomyces</taxon>
    </lineage>
</organism>